<organism evidence="1 2">
    <name type="scientific">Littorina saxatilis</name>
    <dbReference type="NCBI Taxonomy" id="31220"/>
    <lineage>
        <taxon>Eukaryota</taxon>
        <taxon>Metazoa</taxon>
        <taxon>Spiralia</taxon>
        <taxon>Lophotrochozoa</taxon>
        <taxon>Mollusca</taxon>
        <taxon>Gastropoda</taxon>
        <taxon>Caenogastropoda</taxon>
        <taxon>Littorinimorpha</taxon>
        <taxon>Littorinoidea</taxon>
        <taxon>Littorinidae</taxon>
        <taxon>Littorina</taxon>
    </lineage>
</organism>
<dbReference type="AlphaFoldDB" id="A0AAN9BP82"/>
<protein>
    <submittedName>
        <fullName evidence="1">Uncharacterized protein</fullName>
    </submittedName>
</protein>
<comment type="caution">
    <text evidence="1">The sequence shown here is derived from an EMBL/GenBank/DDBJ whole genome shotgun (WGS) entry which is preliminary data.</text>
</comment>
<proteinExistence type="predicted"/>
<keyword evidence="2" id="KW-1185">Reference proteome</keyword>
<evidence type="ECO:0000313" key="2">
    <source>
        <dbReference type="Proteomes" id="UP001374579"/>
    </source>
</evidence>
<accession>A0AAN9BP82</accession>
<dbReference type="EMBL" id="JBAMIC010000004">
    <property type="protein sequence ID" value="KAK7108669.1"/>
    <property type="molecule type" value="Genomic_DNA"/>
</dbReference>
<evidence type="ECO:0000313" key="1">
    <source>
        <dbReference type="EMBL" id="KAK7108669.1"/>
    </source>
</evidence>
<reference evidence="1 2" key="1">
    <citation type="submission" date="2024-02" db="EMBL/GenBank/DDBJ databases">
        <title>Chromosome-scale genome assembly of the rough periwinkle Littorina saxatilis.</title>
        <authorList>
            <person name="De Jode A."/>
            <person name="Faria R."/>
            <person name="Formenti G."/>
            <person name="Sims Y."/>
            <person name="Smith T.P."/>
            <person name="Tracey A."/>
            <person name="Wood J.M.D."/>
            <person name="Zagrodzka Z.B."/>
            <person name="Johannesson K."/>
            <person name="Butlin R.K."/>
            <person name="Leder E.H."/>
        </authorList>
    </citation>
    <scope>NUCLEOTIDE SEQUENCE [LARGE SCALE GENOMIC DNA]</scope>
    <source>
        <strain evidence="1">Snail1</strain>
        <tissue evidence="1">Muscle</tissue>
    </source>
</reference>
<name>A0AAN9BP82_9CAEN</name>
<dbReference type="Proteomes" id="UP001374579">
    <property type="component" value="Unassembled WGS sequence"/>
</dbReference>
<sequence>MCTRSPLRGGIRLTTCERAGILPSSSSSGTNSQHPSFWTAVDGLRGDCVLKVSTQLLQHNRELATSAKKRRRYAVLQKRLQNLCQDLLAERRSLEYFLSAVGHCIRLE</sequence>
<gene>
    <name evidence="1" type="ORF">V1264_016358</name>
</gene>